<sequence>MAARNSTAGTDPQEMDSFESMPAFLRYWAQKTPNTAAFIFRAPNSDKRHVLTYSDLYRLAGRWASVLHDKGLGRGDFVVNALPNSPERAVVECSILLSGATSVNGMCQLRDASDLLSTLRQSRAAALVLDPDVMGATWSSLSAYLTGPEDGSGAVTSDELPSLKFVFLVRRSGPKYCRCRDSAPGKVNTHKECAPSCSNSKPLDEADFLTSLQTSSHLGHFHAENITGQDLCSVFTTSGTTGFSKLVPFCHKALTAFSKSTNSKATTEFCCSPLGWMGGYPAHIFSIGSTRVLLDAREGQPEDMDAFIYDSIVQEKAKDGVIPFTHLQGVAERVVHSHSGEPILENVILATQPVTKDILETAVKIARNAIVCYGSTETNIVSLAAFDNQQTYEDFLSGPVLPHASVKIRNESGADLDACERGEIVVKSPLVLAGYVNDPDVTSAAFTDDGYFRTGDVGWLDSQGRLFVEGRGSDAIMRGSYIFYPGWMEARIRAGPGVSDVMVVGVPDPVLNQELCACVVLNSPDASVDDVRAFVEDDVTGDDSLSPRPRHYVTFDRFPVTATGKPMRKEAARIATERICSLR</sequence>
<feature type="domain" description="AMP-binding enzyme C-terminal" evidence="2">
    <location>
        <begin position="488"/>
        <end position="565"/>
    </location>
</feature>
<dbReference type="CDD" id="cd04433">
    <property type="entry name" value="AFD_class_I"/>
    <property type="match status" value="1"/>
</dbReference>
<evidence type="ECO:0000259" key="2">
    <source>
        <dbReference type="Pfam" id="PF13193"/>
    </source>
</evidence>
<dbReference type="Gene3D" id="3.30.300.30">
    <property type="match status" value="1"/>
</dbReference>
<dbReference type="PROSITE" id="PS00455">
    <property type="entry name" value="AMP_BINDING"/>
    <property type="match status" value="1"/>
</dbReference>
<dbReference type="InterPro" id="IPR000873">
    <property type="entry name" value="AMP-dep_synth/lig_dom"/>
</dbReference>
<dbReference type="EMBL" id="JACVVK020000170">
    <property type="protein sequence ID" value="KAK7487039.1"/>
    <property type="molecule type" value="Genomic_DNA"/>
</dbReference>
<dbReference type="InterPro" id="IPR020845">
    <property type="entry name" value="AMP-binding_CS"/>
</dbReference>
<proteinExistence type="predicted"/>
<accession>A0ABD0KIN6</accession>
<name>A0ABD0KIN6_9CAEN</name>
<evidence type="ECO:0000259" key="1">
    <source>
        <dbReference type="Pfam" id="PF00501"/>
    </source>
</evidence>
<dbReference type="Pfam" id="PF13193">
    <property type="entry name" value="AMP-binding_C"/>
    <property type="match status" value="1"/>
</dbReference>
<dbReference type="InterPro" id="IPR045851">
    <property type="entry name" value="AMP-bd_C_sf"/>
</dbReference>
<protein>
    <submittedName>
        <fullName evidence="3">Uncharacterized protein</fullName>
    </submittedName>
</protein>
<dbReference type="InterPro" id="IPR025110">
    <property type="entry name" value="AMP-bd_C"/>
</dbReference>
<dbReference type="PANTHER" id="PTHR43201:SF32">
    <property type="entry name" value="2-SUCCINYLBENZOATE--COA LIGASE, CHLOROPLASTIC_PEROXISOMAL"/>
    <property type="match status" value="1"/>
</dbReference>
<dbReference type="Pfam" id="PF00501">
    <property type="entry name" value="AMP-binding"/>
    <property type="match status" value="1"/>
</dbReference>
<dbReference type="AlphaFoldDB" id="A0ABD0KIN6"/>
<dbReference type="Proteomes" id="UP001519460">
    <property type="component" value="Unassembled WGS sequence"/>
</dbReference>
<dbReference type="InterPro" id="IPR042099">
    <property type="entry name" value="ANL_N_sf"/>
</dbReference>
<organism evidence="3 4">
    <name type="scientific">Batillaria attramentaria</name>
    <dbReference type="NCBI Taxonomy" id="370345"/>
    <lineage>
        <taxon>Eukaryota</taxon>
        <taxon>Metazoa</taxon>
        <taxon>Spiralia</taxon>
        <taxon>Lophotrochozoa</taxon>
        <taxon>Mollusca</taxon>
        <taxon>Gastropoda</taxon>
        <taxon>Caenogastropoda</taxon>
        <taxon>Sorbeoconcha</taxon>
        <taxon>Cerithioidea</taxon>
        <taxon>Batillariidae</taxon>
        <taxon>Batillaria</taxon>
    </lineage>
</organism>
<keyword evidence="4" id="KW-1185">Reference proteome</keyword>
<comment type="caution">
    <text evidence="3">The sequence shown here is derived from an EMBL/GenBank/DDBJ whole genome shotgun (WGS) entry which is preliminary data.</text>
</comment>
<feature type="domain" description="AMP-dependent synthetase/ligase" evidence="1">
    <location>
        <begin position="26"/>
        <end position="435"/>
    </location>
</feature>
<dbReference type="SUPFAM" id="SSF56801">
    <property type="entry name" value="Acetyl-CoA synthetase-like"/>
    <property type="match status" value="1"/>
</dbReference>
<evidence type="ECO:0000313" key="4">
    <source>
        <dbReference type="Proteomes" id="UP001519460"/>
    </source>
</evidence>
<dbReference type="PANTHER" id="PTHR43201">
    <property type="entry name" value="ACYL-COA SYNTHETASE"/>
    <property type="match status" value="1"/>
</dbReference>
<evidence type="ECO:0000313" key="3">
    <source>
        <dbReference type="EMBL" id="KAK7487039.1"/>
    </source>
</evidence>
<gene>
    <name evidence="3" type="ORF">BaRGS_00021709</name>
</gene>
<reference evidence="3 4" key="1">
    <citation type="journal article" date="2023" name="Sci. Data">
        <title>Genome assembly of the Korean intertidal mud-creeper Batillaria attramentaria.</title>
        <authorList>
            <person name="Patra A.K."/>
            <person name="Ho P.T."/>
            <person name="Jun S."/>
            <person name="Lee S.J."/>
            <person name="Kim Y."/>
            <person name="Won Y.J."/>
        </authorList>
    </citation>
    <scope>NUCLEOTIDE SEQUENCE [LARGE SCALE GENOMIC DNA]</scope>
    <source>
        <strain evidence="3">Wonlab-2016</strain>
    </source>
</reference>
<dbReference type="Gene3D" id="3.40.50.12780">
    <property type="entry name" value="N-terminal domain of ligase-like"/>
    <property type="match status" value="1"/>
</dbReference>